<dbReference type="InterPro" id="IPR000994">
    <property type="entry name" value="Pept_M24"/>
</dbReference>
<protein>
    <recommendedName>
        <fullName evidence="5">Peptidase M24</fullName>
    </recommendedName>
</protein>
<feature type="domain" description="Peptidase M24" evidence="1">
    <location>
        <begin position="140"/>
        <end position="372"/>
    </location>
</feature>
<dbReference type="Gene3D" id="3.90.230.10">
    <property type="entry name" value="Creatinase/methionine aminopeptidase superfamily"/>
    <property type="match status" value="1"/>
</dbReference>
<dbReference type="EMBL" id="LSFI01000015">
    <property type="protein sequence ID" value="OAG28026.1"/>
    <property type="molecule type" value="Genomic_DNA"/>
</dbReference>
<evidence type="ECO:0000313" key="4">
    <source>
        <dbReference type="Proteomes" id="UP000076964"/>
    </source>
</evidence>
<dbReference type="Pfam" id="PF00557">
    <property type="entry name" value="Peptidase_M24"/>
    <property type="match status" value="1"/>
</dbReference>
<gene>
    <name evidence="3" type="ORF">TH606_04105</name>
</gene>
<dbReference type="OrthoDB" id="9806388at2"/>
<dbReference type="PANTHER" id="PTHR46112">
    <property type="entry name" value="AMINOPEPTIDASE"/>
    <property type="match status" value="1"/>
</dbReference>
<sequence length="394" mass="44459">MPPDKEEFARRVTLLARYLSTKGLDTALIRYPLNIFYFTGAFIDGHLVITQKAETFLLVYRTLGRPDLKPFGKVIPFRSFKKLPDFLSELGIKIIGLEEDRLPLSQYRRYQKLLSAFELGDLGEIIKKIRAIKSPYEINCLKKAAEKLSDAIWNFLPRLKPGQSELEAAGLLEAELRKRGYPAFTRTYGFGQELAYGHLLSGKSGVIPAYVTTGQGGQGVYGFPQGPSEKKIKANELILIDYAGWHEGYMIDQSRLFYFGEIPEKAVEIYAKVLLLLNELENFLRPGTSVRELYETAFNKAKELGISDYFMAHGPEKVPFVGHGVGLEIDEWPPIASLDIPLEENMVIALEPKCHVPEIGLVGIEDTYWITKDGAERLTSFPRKLINLESISMT</sequence>
<dbReference type="InterPro" id="IPR036005">
    <property type="entry name" value="Creatinase/aminopeptidase-like"/>
</dbReference>
<evidence type="ECO:0000259" key="1">
    <source>
        <dbReference type="Pfam" id="PF00557"/>
    </source>
</evidence>
<dbReference type="Pfam" id="PF01321">
    <property type="entry name" value="Creatinase_N"/>
    <property type="match status" value="1"/>
</dbReference>
<dbReference type="InterPro" id="IPR050659">
    <property type="entry name" value="Peptidase_M24B"/>
</dbReference>
<dbReference type="SUPFAM" id="SSF53092">
    <property type="entry name" value="Creatinase/prolidase N-terminal domain"/>
    <property type="match status" value="1"/>
</dbReference>
<evidence type="ECO:0000313" key="3">
    <source>
        <dbReference type="EMBL" id="OAG28026.1"/>
    </source>
</evidence>
<dbReference type="STRING" id="1795632.TH606_04105"/>
<dbReference type="Proteomes" id="UP000076964">
    <property type="component" value="Unassembled WGS sequence"/>
</dbReference>
<dbReference type="SUPFAM" id="SSF55920">
    <property type="entry name" value="Creatinase/aminopeptidase"/>
    <property type="match status" value="1"/>
</dbReference>
<accession>A0A177E8J8</accession>
<keyword evidence="4" id="KW-1185">Reference proteome</keyword>
<evidence type="ECO:0000259" key="2">
    <source>
        <dbReference type="Pfam" id="PF01321"/>
    </source>
</evidence>
<comment type="caution">
    <text evidence="3">The sequence shown here is derived from an EMBL/GenBank/DDBJ whole genome shotgun (WGS) entry which is preliminary data.</text>
</comment>
<dbReference type="Gene3D" id="3.40.350.10">
    <property type="entry name" value="Creatinase/prolidase N-terminal domain"/>
    <property type="match status" value="1"/>
</dbReference>
<dbReference type="PANTHER" id="PTHR46112:SF2">
    <property type="entry name" value="XAA-PRO AMINOPEPTIDASE P-RELATED"/>
    <property type="match status" value="1"/>
</dbReference>
<feature type="domain" description="Creatinase N-terminal" evidence="2">
    <location>
        <begin position="11"/>
        <end position="132"/>
    </location>
</feature>
<name>A0A177E8J8_9BACT</name>
<dbReference type="AlphaFoldDB" id="A0A177E8J8"/>
<dbReference type="InterPro" id="IPR000587">
    <property type="entry name" value="Creatinase_N"/>
</dbReference>
<organism evidence="3 4">
    <name type="scientific">Thermodesulfatator autotrophicus</name>
    <dbReference type="NCBI Taxonomy" id="1795632"/>
    <lineage>
        <taxon>Bacteria</taxon>
        <taxon>Pseudomonadati</taxon>
        <taxon>Thermodesulfobacteriota</taxon>
        <taxon>Thermodesulfobacteria</taxon>
        <taxon>Thermodesulfobacteriales</taxon>
        <taxon>Thermodesulfatatoraceae</taxon>
        <taxon>Thermodesulfatator</taxon>
    </lineage>
</organism>
<reference evidence="3 4" key="1">
    <citation type="submission" date="2016-02" db="EMBL/GenBank/DDBJ databases">
        <title>Draft genome sequence of Thermodesulfatator sp. S606.</title>
        <authorList>
            <person name="Lai Q."/>
            <person name="Cao J."/>
            <person name="Dupont S."/>
            <person name="Shao Z."/>
            <person name="Jebbar M."/>
            <person name="Alain K."/>
        </authorList>
    </citation>
    <scope>NUCLEOTIDE SEQUENCE [LARGE SCALE GENOMIC DNA]</scope>
    <source>
        <strain evidence="3 4">S606</strain>
    </source>
</reference>
<evidence type="ECO:0008006" key="5">
    <source>
        <dbReference type="Google" id="ProtNLM"/>
    </source>
</evidence>
<dbReference type="InterPro" id="IPR029149">
    <property type="entry name" value="Creatin/AminoP/Spt16_N"/>
</dbReference>
<dbReference type="RefSeq" id="WP_068541524.1">
    <property type="nucleotide sequence ID" value="NZ_LSFI01000015.1"/>
</dbReference>
<proteinExistence type="predicted"/>